<feature type="transmembrane region" description="Helical" evidence="6">
    <location>
        <begin position="349"/>
        <end position="367"/>
    </location>
</feature>
<evidence type="ECO:0000313" key="7">
    <source>
        <dbReference type="EMBL" id="MBE6270884.1"/>
    </source>
</evidence>
<dbReference type="InterPro" id="IPR050833">
    <property type="entry name" value="Poly_Biosynth_Transport"/>
</dbReference>
<feature type="transmembrane region" description="Helical" evidence="6">
    <location>
        <begin position="379"/>
        <end position="399"/>
    </location>
</feature>
<feature type="transmembrane region" description="Helical" evidence="6">
    <location>
        <begin position="405"/>
        <end position="429"/>
    </location>
</feature>
<feature type="transmembrane region" description="Helical" evidence="6">
    <location>
        <begin position="195"/>
        <end position="213"/>
    </location>
</feature>
<name>A0A9D5P156_XYLRU</name>
<keyword evidence="7" id="KW-0762">Sugar transport</keyword>
<protein>
    <submittedName>
        <fullName evidence="7">PTS sugar transporter</fullName>
    </submittedName>
</protein>
<evidence type="ECO:0000256" key="3">
    <source>
        <dbReference type="ARBA" id="ARBA00022692"/>
    </source>
</evidence>
<feature type="transmembrane region" description="Helical" evidence="6">
    <location>
        <begin position="97"/>
        <end position="118"/>
    </location>
</feature>
<feature type="transmembrane region" description="Helical" evidence="6">
    <location>
        <begin position="21"/>
        <end position="45"/>
    </location>
</feature>
<sequence>MKESIIGTYHRIKASDIAKRMGSGALWSFTGTALGKFLVFLSGILCARILGKEQFGQLGMVRSTLGMFIILGAGGIGVTATRYIAAFRKEQQAHAASIYRMSFLFSLTLGIAITAIALASSQFLSADYLKAPELTQPLLIGSVILLLSILNSSENGTLAGLEDFKSIAINTLIGSFFEGTCMVVGAYLYQLEGAVAGFAIGVLCLYIANKLSAMKALSQAGISANAKSVYKKDWALIVSYSIPATLSTLTVTPVFWLVRSMLVRASNYGELGIFEAADQWKVMLLFVPGAICQIVLPIMSSITDYRLFRKALIGNLALIGGIAIILALASWFVAPILMPLYGRTFTDTATLTALAFSTIPTALAQILEMTLYSKEKMWTSFGFNIVWGISTVALAFLFLENQQGAFGIAMAILLAYILKLLCMGSYLSIIAKGGKR</sequence>
<evidence type="ECO:0000256" key="5">
    <source>
        <dbReference type="ARBA" id="ARBA00023136"/>
    </source>
</evidence>
<dbReference type="EMBL" id="SUYC01000007">
    <property type="protein sequence ID" value="MBE6270884.1"/>
    <property type="molecule type" value="Genomic_DNA"/>
</dbReference>
<reference evidence="7" key="1">
    <citation type="submission" date="2019-04" db="EMBL/GenBank/DDBJ databases">
        <title>Evolution of Biomass-Degrading Anaerobic Consortia Revealed by Metagenomics.</title>
        <authorList>
            <person name="Peng X."/>
        </authorList>
    </citation>
    <scope>NUCLEOTIDE SEQUENCE</scope>
    <source>
        <strain evidence="7">SIG140</strain>
    </source>
</reference>
<comment type="subcellular location">
    <subcellularLocation>
        <location evidence="1">Cell membrane</location>
        <topology evidence="1">Multi-pass membrane protein</topology>
    </subcellularLocation>
</comment>
<feature type="transmembrane region" description="Helical" evidence="6">
    <location>
        <begin position="311"/>
        <end position="337"/>
    </location>
</feature>
<keyword evidence="3 6" id="KW-0812">Transmembrane</keyword>
<feature type="transmembrane region" description="Helical" evidence="6">
    <location>
        <begin position="138"/>
        <end position="155"/>
    </location>
</feature>
<evidence type="ECO:0000256" key="1">
    <source>
        <dbReference type="ARBA" id="ARBA00004651"/>
    </source>
</evidence>
<dbReference type="Proteomes" id="UP000806522">
    <property type="component" value="Unassembled WGS sequence"/>
</dbReference>
<feature type="transmembrane region" description="Helical" evidence="6">
    <location>
        <begin position="279"/>
        <end position="299"/>
    </location>
</feature>
<organism evidence="7 8">
    <name type="scientific">Xylanibacter ruminicola</name>
    <name type="common">Prevotella ruminicola</name>
    <dbReference type="NCBI Taxonomy" id="839"/>
    <lineage>
        <taxon>Bacteria</taxon>
        <taxon>Pseudomonadati</taxon>
        <taxon>Bacteroidota</taxon>
        <taxon>Bacteroidia</taxon>
        <taxon>Bacteroidales</taxon>
        <taxon>Prevotellaceae</taxon>
        <taxon>Xylanibacter</taxon>
    </lineage>
</organism>
<gene>
    <name evidence="7" type="ORF">E7101_08020</name>
</gene>
<keyword evidence="7" id="KW-0813">Transport</keyword>
<keyword evidence="5 6" id="KW-0472">Membrane</keyword>
<keyword evidence="4 6" id="KW-1133">Transmembrane helix</keyword>
<dbReference type="AlphaFoldDB" id="A0A9D5P156"/>
<feature type="transmembrane region" description="Helical" evidence="6">
    <location>
        <begin position="234"/>
        <end position="259"/>
    </location>
</feature>
<dbReference type="Pfam" id="PF01943">
    <property type="entry name" value="Polysacc_synt"/>
    <property type="match status" value="1"/>
</dbReference>
<keyword evidence="2" id="KW-1003">Cell membrane</keyword>
<feature type="transmembrane region" description="Helical" evidence="6">
    <location>
        <begin position="167"/>
        <end position="189"/>
    </location>
</feature>
<evidence type="ECO:0000313" key="8">
    <source>
        <dbReference type="Proteomes" id="UP000806522"/>
    </source>
</evidence>
<evidence type="ECO:0000256" key="2">
    <source>
        <dbReference type="ARBA" id="ARBA00022475"/>
    </source>
</evidence>
<dbReference type="PANTHER" id="PTHR30250:SF11">
    <property type="entry name" value="O-ANTIGEN TRANSPORTER-RELATED"/>
    <property type="match status" value="1"/>
</dbReference>
<proteinExistence type="predicted"/>
<evidence type="ECO:0000256" key="4">
    <source>
        <dbReference type="ARBA" id="ARBA00022989"/>
    </source>
</evidence>
<dbReference type="GO" id="GO:0005886">
    <property type="term" value="C:plasma membrane"/>
    <property type="evidence" value="ECO:0007669"/>
    <property type="project" value="UniProtKB-SubCell"/>
</dbReference>
<accession>A0A9D5P156</accession>
<comment type="caution">
    <text evidence="7">The sequence shown here is derived from an EMBL/GenBank/DDBJ whole genome shotgun (WGS) entry which is preliminary data.</text>
</comment>
<dbReference type="PANTHER" id="PTHR30250">
    <property type="entry name" value="PST FAMILY PREDICTED COLANIC ACID TRANSPORTER"/>
    <property type="match status" value="1"/>
</dbReference>
<dbReference type="InterPro" id="IPR002797">
    <property type="entry name" value="Polysacc_synth"/>
</dbReference>
<evidence type="ECO:0000256" key="6">
    <source>
        <dbReference type="SAM" id="Phobius"/>
    </source>
</evidence>
<feature type="transmembrane region" description="Helical" evidence="6">
    <location>
        <begin position="65"/>
        <end position="85"/>
    </location>
</feature>